<dbReference type="SMART" id="SM00363">
    <property type="entry name" value="S4"/>
    <property type="match status" value="1"/>
</dbReference>
<gene>
    <name evidence="3" type="ORF">IAC39_06160</name>
</gene>
<accession>A0A9D1GVL5</accession>
<dbReference type="CDD" id="cd00165">
    <property type="entry name" value="S4"/>
    <property type="match status" value="1"/>
</dbReference>
<dbReference type="Gene3D" id="3.30.70.330">
    <property type="match status" value="1"/>
</dbReference>
<reference evidence="3" key="2">
    <citation type="journal article" date="2021" name="PeerJ">
        <title>Extensive microbial diversity within the chicken gut microbiome revealed by metagenomics and culture.</title>
        <authorList>
            <person name="Gilroy R."/>
            <person name="Ravi A."/>
            <person name="Getino M."/>
            <person name="Pursley I."/>
            <person name="Horton D.L."/>
            <person name="Alikhan N.F."/>
            <person name="Baker D."/>
            <person name="Gharbi K."/>
            <person name="Hall N."/>
            <person name="Watson M."/>
            <person name="Adriaenssens E.M."/>
            <person name="Foster-Nyarko E."/>
            <person name="Jarju S."/>
            <person name="Secka A."/>
            <person name="Antonio M."/>
            <person name="Oren A."/>
            <person name="Chaudhuri R.R."/>
            <person name="La Ragione R."/>
            <person name="Hildebrand F."/>
            <person name="Pallen M.J."/>
        </authorList>
    </citation>
    <scope>NUCLEOTIDE SEQUENCE</scope>
    <source>
        <strain evidence="3">CHK33-4379</strain>
    </source>
</reference>
<dbReference type="GO" id="GO:0003723">
    <property type="term" value="F:RNA binding"/>
    <property type="evidence" value="ECO:0007669"/>
    <property type="project" value="UniProtKB-KW"/>
</dbReference>
<dbReference type="SUPFAM" id="SSF55174">
    <property type="entry name" value="Alpha-L RNA-binding motif"/>
    <property type="match status" value="1"/>
</dbReference>
<dbReference type="Pfam" id="PF17774">
    <property type="entry name" value="YlmH_RBD"/>
    <property type="match status" value="1"/>
</dbReference>
<dbReference type="PROSITE" id="PS50889">
    <property type="entry name" value="S4"/>
    <property type="match status" value="1"/>
</dbReference>
<sequence>MTSEERILTRHIIDLAKQADNTGLFRSSNFLDERQQFICSACLNKEGYSGFESNGGFPDAERRVILFHGYGEKLPFTPVVFNYRSEDRPSHRDFLGSLMALEIKREMIGDILVGKSRTVVFAMNAVLPLIEDIVKIGRTGVKISYDFCPGDIPVQEHEKIDATVKSLRLDSVLSAAVKLSREKTQELIRSNGAVLNHVTTFEPNEKVDEGDVFSVRGMGKFRLEEVGGMSKKERIFITIQKYK</sequence>
<dbReference type="Proteomes" id="UP000824136">
    <property type="component" value="Unassembled WGS sequence"/>
</dbReference>
<dbReference type="InterPro" id="IPR002942">
    <property type="entry name" value="S4_RNA-bd"/>
</dbReference>
<dbReference type="Gene3D" id="3.10.290.10">
    <property type="entry name" value="RNA-binding S4 domain"/>
    <property type="match status" value="1"/>
</dbReference>
<dbReference type="InterPro" id="IPR040591">
    <property type="entry name" value="RqcP2_RBD"/>
</dbReference>
<evidence type="ECO:0000256" key="1">
    <source>
        <dbReference type="PROSITE-ProRule" id="PRU00182"/>
    </source>
</evidence>
<dbReference type="AlphaFoldDB" id="A0A9D1GVL5"/>
<feature type="domain" description="RNA-binding S4" evidence="2">
    <location>
        <begin position="167"/>
        <end position="224"/>
    </location>
</feature>
<protein>
    <submittedName>
        <fullName evidence="3">RNA-binding protein</fullName>
    </submittedName>
</protein>
<evidence type="ECO:0000313" key="3">
    <source>
        <dbReference type="EMBL" id="HIT59275.1"/>
    </source>
</evidence>
<dbReference type="InterPro" id="IPR036986">
    <property type="entry name" value="S4_RNA-bd_sf"/>
</dbReference>
<proteinExistence type="predicted"/>
<name>A0A9D1GVL5_9FIRM</name>
<organism evidence="3 4">
    <name type="scientific">Candidatus Faeciplasma pullistercoris</name>
    <dbReference type="NCBI Taxonomy" id="2840800"/>
    <lineage>
        <taxon>Bacteria</taxon>
        <taxon>Bacillati</taxon>
        <taxon>Bacillota</taxon>
        <taxon>Clostridia</taxon>
        <taxon>Eubacteriales</taxon>
        <taxon>Oscillospiraceae</taxon>
        <taxon>Oscillospiraceae incertae sedis</taxon>
        <taxon>Candidatus Faeciplasma</taxon>
    </lineage>
</organism>
<comment type="caution">
    <text evidence="3">The sequence shown here is derived from an EMBL/GenBank/DDBJ whole genome shotgun (WGS) entry which is preliminary data.</text>
</comment>
<evidence type="ECO:0000313" key="4">
    <source>
        <dbReference type="Proteomes" id="UP000824136"/>
    </source>
</evidence>
<dbReference type="Gene3D" id="3.30.1370.160">
    <property type="match status" value="1"/>
</dbReference>
<dbReference type="EMBL" id="DVLL01000021">
    <property type="protein sequence ID" value="HIT59275.1"/>
    <property type="molecule type" value="Genomic_DNA"/>
</dbReference>
<dbReference type="InterPro" id="IPR012677">
    <property type="entry name" value="Nucleotide-bd_a/b_plait_sf"/>
</dbReference>
<evidence type="ECO:0000259" key="2">
    <source>
        <dbReference type="SMART" id="SM00363"/>
    </source>
</evidence>
<keyword evidence="1" id="KW-0694">RNA-binding</keyword>
<reference evidence="3" key="1">
    <citation type="submission" date="2020-10" db="EMBL/GenBank/DDBJ databases">
        <authorList>
            <person name="Gilroy R."/>
        </authorList>
    </citation>
    <scope>NUCLEOTIDE SEQUENCE</scope>
    <source>
        <strain evidence="3">CHK33-4379</strain>
    </source>
</reference>